<dbReference type="Pfam" id="PF11187">
    <property type="entry name" value="Mbeg1-like"/>
    <property type="match status" value="1"/>
</dbReference>
<gene>
    <name evidence="1" type="ORF">GPL26_03670</name>
</gene>
<dbReference type="AlphaFoldDB" id="A0AA41FBN7"/>
<sequence length="87" mass="10444">MLWGYRDVMDREQEMTQFAALHFVLEDGIDYISFRGTDNTIVGWRESFRLGFEVVPARKELPGIWRKRYAKTVRYVTELEDIPREEI</sequence>
<evidence type="ECO:0000313" key="1">
    <source>
        <dbReference type="EMBL" id="MBT9808740.1"/>
    </source>
</evidence>
<proteinExistence type="predicted"/>
<organism evidence="1 2">
    <name type="scientific">Enterocloster citroniae</name>
    <dbReference type="NCBI Taxonomy" id="358743"/>
    <lineage>
        <taxon>Bacteria</taxon>
        <taxon>Bacillati</taxon>
        <taxon>Bacillota</taxon>
        <taxon>Clostridia</taxon>
        <taxon>Lachnospirales</taxon>
        <taxon>Lachnospiraceae</taxon>
        <taxon>Enterocloster</taxon>
    </lineage>
</organism>
<dbReference type="EMBL" id="WQPS01000004">
    <property type="protein sequence ID" value="MBT9808740.1"/>
    <property type="molecule type" value="Genomic_DNA"/>
</dbReference>
<dbReference type="Proteomes" id="UP000708338">
    <property type="component" value="Unassembled WGS sequence"/>
</dbReference>
<accession>A0AA41FBN7</accession>
<reference evidence="1" key="1">
    <citation type="journal article" date="2021" name="Gut Microbes">
        <title>A synthetic consortium of 100 gut commensals modulates the composition and function in a colon model of the microbiome of elderly subjects.</title>
        <authorList>
            <person name="Perez M."/>
            <person name="Ntemiri A."/>
            <person name="Tan H."/>
            <person name="Harris H.M.B."/>
            <person name="Roager H.M."/>
            <person name="Ribiere C."/>
            <person name="O'Toole P.W."/>
        </authorList>
    </citation>
    <scope>NUCLEOTIDE SEQUENCE</scope>
    <source>
        <strain evidence="1">MCC335</strain>
    </source>
</reference>
<dbReference type="InterPro" id="IPR024499">
    <property type="entry name" value="Mbeg1-like"/>
</dbReference>
<evidence type="ECO:0000313" key="2">
    <source>
        <dbReference type="Proteomes" id="UP000708338"/>
    </source>
</evidence>
<protein>
    <submittedName>
        <fullName evidence="1">DUF2974 domain-containing protein</fullName>
    </submittedName>
</protein>
<name>A0AA41FBN7_9FIRM</name>
<comment type="caution">
    <text evidence="1">The sequence shown here is derived from an EMBL/GenBank/DDBJ whole genome shotgun (WGS) entry which is preliminary data.</text>
</comment>